<accession>A0A6J5KTN7</accession>
<proteinExistence type="predicted"/>
<evidence type="ECO:0000313" key="2">
    <source>
        <dbReference type="EMBL" id="CAB5209261.1"/>
    </source>
</evidence>
<dbReference type="EMBL" id="LR798231">
    <property type="protein sequence ID" value="CAB5209261.1"/>
    <property type="molecule type" value="Genomic_DNA"/>
</dbReference>
<reference evidence="1" key="1">
    <citation type="submission" date="2020-04" db="EMBL/GenBank/DDBJ databases">
        <authorList>
            <person name="Chiriac C."/>
            <person name="Salcher M."/>
            <person name="Ghai R."/>
            <person name="Kavagutti S V."/>
        </authorList>
    </citation>
    <scope>NUCLEOTIDE SEQUENCE</scope>
</reference>
<evidence type="ECO:0000313" key="1">
    <source>
        <dbReference type="EMBL" id="CAB4125848.1"/>
    </source>
</evidence>
<name>A0A6J5KTN7_9CAUD</name>
<gene>
    <name evidence="2" type="ORF">UFOVP181_390</name>
    <name evidence="1" type="ORF">UFOVP57_249</name>
</gene>
<organism evidence="1">
    <name type="scientific">uncultured Caudovirales phage</name>
    <dbReference type="NCBI Taxonomy" id="2100421"/>
    <lineage>
        <taxon>Viruses</taxon>
        <taxon>Duplodnaviria</taxon>
        <taxon>Heunggongvirae</taxon>
        <taxon>Uroviricota</taxon>
        <taxon>Caudoviricetes</taxon>
        <taxon>Peduoviridae</taxon>
        <taxon>Maltschvirus</taxon>
        <taxon>Maltschvirus maltsch</taxon>
    </lineage>
</organism>
<sequence>MPRLSLYKPERGQDYKFIDRQVSEMFQVGGTDVYLHKYVGPKNPTTGTADQPIYGTQSVTNIQDLLFLENRDRKYDSSIYRIRGLYNVQNIDFNLSQFGLFIDNDTLFMTVHINDFIKYIGRKPISGDVLELPHLTDQFALGDSDVSLPRYYVIEDVGRASEGFSATWYPHLYRLKLKKITDSQAFADILKTPAGADMDRFEGDYDPTIAYKAGEIIRYNGTLYTVNVDTPAGNAPPNTNYFSEYTNSIENILSTRAKELQINDSVLQQAEADAPMSGYETRQFYTLAVGADGTPTLQTADETELDASNNSYNASTTANRPVRTGYTGYLVGDGFPSNGYEFGHGIQFPEQPGTDDFFLRTDFLPNRLFRFDGTRWIKTEDAVRMNMTNNDTRQTLKTSFINNTNYIYNNIVEYVAVDSTPKSAVDYKQLTTTNYVFVTDIEFNSNTSAAKYVVLKLATLELSFSVADYPGIITDDNDKIRINLPIIDSTQQYIPEVGMWKISLCNNREEQRQSLSKALRPKADL</sequence>
<protein>
    <submittedName>
        <fullName evidence="1">Uncharacterized protein</fullName>
    </submittedName>
</protein>
<dbReference type="EMBL" id="LR796187">
    <property type="protein sequence ID" value="CAB4125848.1"/>
    <property type="molecule type" value="Genomic_DNA"/>
</dbReference>